<keyword evidence="3" id="KW-1185">Reference proteome</keyword>
<evidence type="ECO:0000313" key="3">
    <source>
        <dbReference type="Proteomes" id="UP000028900"/>
    </source>
</evidence>
<dbReference type="Proteomes" id="UP000028900">
    <property type="component" value="Unassembled WGS sequence"/>
</dbReference>
<keyword evidence="1" id="KW-0812">Transmembrane</keyword>
<organism evidence="2 3">
    <name type="scientific">'Chrysanthemum coronarium' phytoplasma</name>
    <dbReference type="NCBI Taxonomy" id="1520703"/>
    <lineage>
        <taxon>Bacteria</taxon>
        <taxon>Bacillati</taxon>
        <taxon>Mycoplasmatota</taxon>
        <taxon>Mollicutes</taxon>
        <taxon>Acholeplasmatales</taxon>
        <taxon>Acholeplasmataceae</taxon>
        <taxon>Candidatus Phytoplasma</taxon>
        <taxon>16SrI (Aster yellows group)</taxon>
    </lineage>
</organism>
<accession>A0ABQ0J1Q5</accession>
<reference evidence="2 3" key="2">
    <citation type="journal article" date="2014" name="Genome Announc.">
        <title>Draft Genome Sequence of 'Candidatus Phytoplasma asteris' Strain OY-V, an Unculturable Plant-Pathogenic Bacterium.</title>
        <authorList>
            <person name="Kakizawa S."/>
            <person name="Makino A."/>
            <person name="Ishii Y."/>
            <person name="Tamaki H."/>
            <person name="Kamagata Y."/>
        </authorList>
    </citation>
    <scope>NUCLEOTIDE SEQUENCE [LARGE SCALE GENOMIC DNA]</scope>
    <source>
        <strain evidence="2 3">OY-V</strain>
    </source>
</reference>
<keyword evidence="1" id="KW-0472">Membrane</keyword>
<dbReference type="EMBL" id="BBIY01000002">
    <property type="protein sequence ID" value="GAK73544.1"/>
    <property type="molecule type" value="Genomic_DNA"/>
</dbReference>
<proteinExistence type="predicted"/>
<dbReference type="RefSeq" id="WP_041624641.1">
    <property type="nucleotide sequence ID" value="NZ_BBIY01000002.1"/>
</dbReference>
<name>A0ABQ0J1Q5_9MOLU</name>
<keyword evidence="1" id="KW-1133">Transmembrane helix</keyword>
<reference evidence="3" key="1">
    <citation type="journal article" date="2014" name="Genome Announc.">
        <title>Draft Genome Sequence of ''Candidatus Phytoplasma asteris'' Strain OY-V, an Unculturable Plant-Pathogenic Bacterium.</title>
        <authorList>
            <person name="Kakizawa S."/>
            <person name="Makino A."/>
            <person name="Ishii Y."/>
            <person name="Tamaki H."/>
            <person name="Kamagata Y."/>
        </authorList>
    </citation>
    <scope>NUCLEOTIDE SEQUENCE [LARGE SCALE GENOMIC DNA]</scope>
    <source>
        <strain evidence="3">OY-V</strain>
    </source>
</reference>
<evidence type="ECO:0000256" key="1">
    <source>
        <dbReference type="SAM" id="Phobius"/>
    </source>
</evidence>
<protein>
    <submittedName>
        <fullName evidence="2">rRNA (Guanine-N(2)-)-methyltransferase</fullName>
    </submittedName>
</protein>
<sequence>MKKQFGFMTNHYKEHKNIFLNIFLFIVGFLVGVVCGANLYVTALKNEPKYFAQTTVKKGVNEVNKFLGTKYEISYKKTLF</sequence>
<evidence type="ECO:0000313" key="2">
    <source>
        <dbReference type="EMBL" id="GAK73544.1"/>
    </source>
</evidence>
<gene>
    <name evidence="2" type="ORF">OYV_00230</name>
</gene>
<comment type="caution">
    <text evidence="2">The sequence shown here is derived from an EMBL/GenBank/DDBJ whole genome shotgun (WGS) entry which is preliminary data.</text>
</comment>
<feature type="transmembrane region" description="Helical" evidence="1">
    <location>
        <begin position="20"/>
        <end position="41"/>
    </location>
</feature>